<keyword evidence="3" id="KW-1185">Reference proteome</keyword>
<name>A0ABT3VHC1_9BURK</name>
<accession>A0ABT3VHC1</accession>
<evidence type="ECO:0000313" key="2">
    <source>
        <dbReference type="EMBL" id="MCX5462891.1"/>
    </source>
</evidence>
<feature type="transmembrane region" description="Helical" evidence="1">
    <location>
        <begin position="105"/>
        <end position="126"/>
    </location>
</feature>
<protein>
    <submittedName>
        <fullName evidence="2">DUF202 domain-containing protein</fullName>
    </submittedName>
</protein>
<organism evidence="2 3">
    <name type="scientific">Alcaligenes parafaecalis</name>
    <dbReference type="NCBI Taxonomy" id="171260"/>
    <lineage>
        <taxon>Bacteria</taxon>
        <taxon>Pseudomonadati</taxon>
        <taxon>Pseudomonadota</taxon>
        <taxon>Betaproteobacteria</taxon>
        <taxon>Burkholderiales</taxon>
        <taxon>Alcaligenaceae</taxon>
        <taxon>Alcaligenes</taxon>
    </lineage>
</organism>
<evidence type="ECO:0000256" key="1">
    <source>
        <dbReference type="SAM" id="Phobius"/>
    </source>
</evidence>
<proteinExistence type="predicted"/>
<dbReference type="RefSeq" id="WP_266119954.1">
    <property type="nucleotide sequence ID" value="NZ_JAPKNA010000001.1"/>
</dbReference>
<keyword evidence="1" id="KW-0472">Membrane</keyword>
<keyword evidence="1" id="KW-1133">Transmembrane helix</keyword>
<dbReference type="Proteomes" id="UP001209916">
    <property type="component" value="Unassembled WGS sequence"/>
</dbReference>
<sequence>MFNITTRKLIFFLCAALLVLWLFPFAHVTESLLNTSQAYSAWHTSVLNSLMPLSILAVASLVWAEKAVSACLAMAVNTVLFVVAIKNICDTADRFSRVCGIDISVSYGAMLYGLCMATLWVLLLSYRCKNHKKQRDSSGDLSL</sequence>
<feature type="transmembrane region" description="Helical" evidence="1">
    <location>
        <begin position="41"/>
        <end position="62"/>
    </location>
</feature>
<feature type="transmembrane region" description="Helical" evidence="1">
    <location>
        <begin position="67"/>
        <end position="85"/>
    </location>
</feature>
<reference evidence="2 3" key="1">
    <citation type="submission" date="2022-11" db="EMBL/GenBank/DDBJ databases">
        <title>Biodiversity and phylogenetic relationships of bacteria.</title>
        <authorList>
            <person name="Machado R.A.R."/>
            <person name="Bhat A."/>
            <person name="Loulou A."/>
            <person name="Kallel S."/>
        </authorList>
    </citation>
    <scope>NUCLEOTIDE SEQUENCE [LARGE SCALE GENOMIC DNA]</scope>
    <source>
        <strain evidence="2 3">DSM 13975</strain>
    </source>
</reference>
<comment type="caution">
    <text evidence="2">The sequence shown here is derived from an EMBL/GenBank/DDBJ whole genome shotgun (WGS) entry which is preliminary data.</text>
</comment>
<keyword evidence="1" id="KW-0812">Transmembrane</keyword>
<gene>
    <name evidence="2" type="ORF">OSH09_01750</name>
</gene>
<dbReference type="EMBL" id="JAPKNA010000001">
    <property type="protein sequence ID" value="MCX5462891.1"/>
    <property type="molecule type" value="Genomic_DNA"/>
</dbReference>
<evidence type="ECO:0000313" key="3">
    <source>
        <dbReference type="Proteomes" id="UP001209916"/>
    </source>
</evidence>